<comment type="caution">
    <text evidence="1">The sequence shown here is derived from an EMBL/GenBank/DDBJ whole genome shotgun (WGS) entry which is preliminary data.</text>
</comment>
<organism evidence="1 2">
    <name type="scientific">Pleurodeles waltl</name>
    <name type="common">Iberian ribbed newt</name>
    <dbReference type="NCBI Taxonomy" id="8319"/>
    <lineage>
        <taxon>Eukaryota</taxon>
        <taxon>Metazoa</taxon>
        <taxon>Chordata</taxon>
        <taxon>Craniata</taxon>
        <taxon>Vertebrata</taxon>
        <taxon>Euteleostomi</taxon>
        <taxon>Amphibia</taxon>
        <taxon>Batrachia</taxon>
        <taxon>Caudata</taxon>
        <taxon>Salamandroidea</taxon>
        <taxon>Salamandridae</taxon>
        <taxon>Pleurodelinae</taxon>
        <taxon>Pleurodeles</taxon>
    </lineage>
</organism>
<proteinExistence type="predicted"/>
<sequence>MSLLLHCLGAEGQEVFENLPELSAEDASELNEFEICIKKLDLHYLPKVSTVLERYHFGKRVQHPGESVEEYIMVLRKLASSCSFGSNKEERLRDQFMLGCSIEKARESFWNKDNPSLSEVIVIAKMHEHSSACVEEIKRTNSTEREYDVHLVSQRKNKEERVNSQKMVKENSKANKEKDNFQGRCYRCGEFGHYANFKGCVGWKASCKKCGKKAHVTFCCRRADIKKKKVQEISLVDEDLPD</sequence>
<protein>
    <submittedName>
        <fullName evidence="1">Uncharacterized protein</fullName>
    </submittedName>
</protein>
<keyword evidence="2" id="KW-1185">Reference proteome</keyword>
<dbReference type="PANTHER" id="PTHR33198">
    <property type="entry name" value="ANK_REP_REGION DOMAIN-CONTAINING PROTEIN-RELATED"/>
    <property type="match status" value="1"/>
</dbReference>
<name>A0AAV7QPL6_PLEWA</name>
<evidence type="ECO:0000313" key="2">
    <source>
        <dbReference type="Proteomes" id="UP001066276"/>
    </source>
</evidence>
<dbReference type="AlphaFoldDB" id="A0AAV7QPL6"/>
<dbReference type="Proteomes" id="UP001066276">
    <property type="component" value="Chromosome 6"/>
</dbReference>
<reference evidence="1" key="1">
    <citation type="journal article" date="2022" name="bioRxiv">
        <title>Sequencing and chromosome-scale assembly of the giantPleurodeles waltlgenome.</title>
        <authorList>
            <person name="Brown T."/>
            <person name="Elewa A."/>
            <person name="Iarovenko S."/>
            <person name="Subramanian E."/>
            <person name="Araus A.J."/>
            <person name="Petzold A."/>
            <person name="Susuki M."/>
            <person name="Suzuki K.-i.T."/>
            <person name="Hayashi T."/>
            <person name="Toyoda A."/>
            <person name="Oliveira C."/>
            <person name="Osipova E."/>
            <person name="Leigh N.D."/>
            <person name="Simon A."/>
            <person name="Yun M.H."/>
        </authorList>
    </citation>
    <scope>NUCLEOTIDE SEQUENCE</scope>
    <source>
        <strain evidence="1">20211129_DDA</strain>
        <tissue evidence="1">Liver</tissue>
    </source>
</reference>
<dbReference type="EMBL" id="JANPWB010000010">
    <property type="protein sequence ID" value="KAJ1142409.1"/>
    <property type="molecule type" value="Genomic_DNA"/>
</dbReference>
<gene>
    <name evidence="1" type="ORF">NDU88_008734</name>
</gene>
<accession>A0AAV7QPL6</accession>
<dbReference type="PANTHER" id="PTHR33198:SF20">
    <property type="entry name" value="RETROTRANSPOSON GAG DOMAIN-CONTAINING PROTEIN"/>
    <property type="match status" value="1"/>
</dbReference>
<evidence type="ECO:0000313" key="1">
    <source>
        <dbReference type="EMBL" id="KAJ1142409.1"/>
    </source>
</evidence>
<dbReference type="Gene3D" id="4.10.60.10">
    <property type="entry name" value="Zinc finger, CCHC-type"/>
    <property type="match status" value="1"/>
</dbReference>